<dbReference type="RefSeq" id="WP_075869453.1">
    <property type="nucleotide sequence ID" value="NZ_LXYT01000001.1"/>
</dbReference>
<dbReference type="AlphaFoldDB" id="A0A1R0FBG1"/>
<evidence type="ECO:0000313" key="1">
    <source>
        <dbReference type="EMBL" id="OLY44305.1"/>
    </source>
</evidence>
<keyword evidence="2" id="KW-1185">Reference proteome</keyword>
<sequence length="190" mass="22369">MRNTKRKQKIKELINNISKENPIFLNHLYCKYIETDRKCKYSSFKRTIENNFDELNRIWLSSYHLLTSGTFALWTFWELVRRRYLYCPEKTPPLISVVDRRFCSTYHASGKTLSLIFTAQPIKTEIIAVSLMEITEVPISQEQIPWKVYCATNSGLIENLHLKLTDLCNYDGAMIPGYSYMSKELAVRTY</sequence>
<protein>
    <submittedName>
        <fullName evidence="1">Uncharacterized protein</fullName>
    </submittedName>
</protein>
<dbReference type="OrthoDB" id="9805602at2"/>
<organism evidence="1 2">
    <name type="scientific">Bartonella apis</name>
    <dbReference type="NCBI Taxonomy" id="1686310"/>
    <lineage>
        <taxon>Bacteria</taxon>
        <taxon>Pseudomonadati</taxon>
        <taxon>Pseudomonadota</taxon>
        <taxon>Alphaproteobacteria</taxon>
        <taxon>Hyphomicrobiales</taxon>
        <taxon>Bartonellaceae</taxon>
        <taxon>Bartonella</taxon>
    </lineage>
</organism>
<proteinExistence type="predicted"/>
<name>A0A1R0FBG1_9HYPH</name>
<accession>A0A1R0FBG1</accession>
<gene>
    <name evidence="1" type="ORF">PEB0149_017730</name>
</gene>
<reference evidence="1 2" key="1">
    <citation type="submission" date="2016-12" db="EMBL/GenBank/DDBJ databases">
        <title>Comparative genomics of Bartonella apis.</title>
        <authorList>
            <person name="Engel P."/>
        </authorList>
    </citation>
    <scope>NUCLEOTIDE SEQUENCE [LARGE SCALE GENOMIC DNA]</scope>
    <source>
        <strain evidence="1 2">PEB0149</strain>
    </source>
</reference>
<evidence type="ECO:0000313" key="2">
    <source>
        <dbReference type="Proteomes" id="UP000187344"/>
    </source>
</evidence>
<dbReference type="Proteomes" id="UP000187344">
    <property type="component" value="Unassembled WGS sequence"/>
</dbReference>
<comment type="caution">
    <text evidence="1">The sequence shown here is derived from an EMBL/GenBank/DDBJ whole genome shotgun (WGS) entry which is preliminary data.</text>
</comment>
<dbReference type="EMBL" id="LXYT01000001">
    <property type="protein sequence ID" value="OLY44305.1"/>
    <property type="molecule type" value="Genomic_DNA"/>
</dbReference>